<feature type="domain" description="DUF2231" evidence="3">
    <location>
        <begin position="9"/>
        <end position="143"/>
    </location>
</feature>
<dbReference type="Pfam" id="PF09990">
    <property type="entry name" value="DUF2231"/>
    <property type="match status" value="1"/>
</dbReference>
<keyword evidence="5" id="KW-1185">Reference proteome</keyword>
<dbReference type="RefSeq" id="WP_056874856.1">
    <property type="nucleotide sequence ID" value="NZ_JAVDXQ010000007.1"/>
</dbReference>
<dbReference type="InterPro" id="IPR019251">
    <property type="entry name" value="DUF2231_TM"/>
</dbReference>
<reference evidence="4 5" key="1">
    <citation type="submission" date="2023-07" db="EMBL/GenBank/DDBJ databases">
        <title>Sorghum-associated microbial communities from plants grown in Nebraska, USA.</title>
        <authorList>
            <person name="Schachtman D."/>
        </authorList>
    </citation>
    <scope>NUCLEOTIDE SEQUENCE [LARGE SCALE GENOMIC DNA]</scope>
    <source>
        <strain evidence="4 5">BE310</strain>
    </source>
</reference>
<dbReference type="Proteomes" id="UP001180536">
    <property type="component" value="Unassembled WGS sequence"/>
</dbReference>
<proteinExistence type="predicted"/>
<keyword evidence="2" id="KW-0812">Transmembrane</keyword>
<feature type="transmembrane region" description="Helical" evidence="2">
    <location>
        <begin position="82"/>
        <end position="101"/>
    </location>
</feature>
<protein>
    <submittedName>
        <fullName evidence="4">Membrane protein</fullName>
    </submittedName>
</protein>
<feature type="region of interest" description="Disordered" evidence="1">
    <location>
        <begin position="150"/>
        <end position="171"/>
    </location>
</feature>
<gene>
    <name evidence="4" type="ORF">J2X16_004521</name>
</gene>
<comment type="caution">
    <text evidence="4">The sequence shown here is derived from an EMBL/GenBank/DDBJ whole genome shotgun (WGS) entry which is preliminary data.</text>
</comment>
<feature type="transmembrane region" description="Helical" evidence="2">
    <location>
        <begin position="45"/>
        <end position="70"/>
    </location>
</feature>
<feature type="transmembrane region" description="Helical" evidence="2">
    <location>
        <begin position="107"/>
        <end position="130"/>
    </location>
</feature>
<accession>A0ABU1ZFB9</accession>
<evidence type="ECO:0000313" key="5">
    <source>
        <dbReference type="Proteomes" id="UP001180536"/>
    </source>
</evidence>
<dbReference type="EMBL" id="JAVDXQ010000007">
    <property type="protein sequence ID" value="MDR7299153.1"/>
    <property type="molecule type" value="Genomic_DNA"/>
</dbReference>
<keyword evidence="2" id="KW-0472">Membrane</keyword>
<sequence length="171" mass="17345">MESKARLLGHPVHQMLVVFPLGLLGASVVFDLLALGMNFSLMAVVAYYLILAGVVAGLVAAPFGTIDWLAIPAGTRAKSVGAMHATGNVVVLALFAASAWLRSADPGAPPALALVLSFGGAGLSLVTAWLGGELVDRLGVGVSDGAHLDAPSSLSHRDARPLASGGSRTIR</sequence>
<evidence type="ECO:0000259" key="3">
    <source>
        <dbReference type="Pfam" id="PF09990"/>
    </source>
</evidence>
<organism evidence="4 5">
    <name type="scientific">Pelomonas aquatica</name>
    <dbReference type="NCBI Taxonomy" id="431058"/>
    <lineage>
        <taxon>Bacteria</taxon>
        <taxon>Pseudomonadati</taxon>
        <taxon>Pseudomonadota</taxon>
        <taxon>Betaproteobacteria</taxon>
        <taxon>Burkholderiales</taxon>
        <taxon>Sphaerotilaceae</taxon>
        <taxon>Roseateles</taxon>
    </lineage>
</organism>
<keyword evidence="2" id="KW-1133">Transmembrane helix</keyword>
<name>A0ABU1ZFB9_9BURK</name>
<evidence type="ECO:0000256" key="1">
    <source>
        <dbReference type="SAM" id="MobiDB-lite"/>
    </source>
</evidence>
<feature type="transmembrane region" description="Helical" evidence="2">
    <location>
        <begin position="12"/>
        <end position="33"/>
    </location>
</feature>
<evidence type="ECO:0000256" key="2">
    <source>
        <dbReference type="SAM" id="Phobius"/>
    </source>
</evidence>
<evidence type="ECO:0000313" key="4">
    <source>
        <dbReference type="EMBL" id="MDR7299153.1"/>
    </source>
</evidence>